<evidence type="ECO:0000313" key="3">
    <source>
        <dbReference type="Proteomes" id="UP000789570"/>
    </source>
</evidence>
<keyword evidence="3" id="KW-1185">Reference proteome</keyword>
<dbReference type="SUPFAM" id="SSF53098">
    <property type="entry name" value="Ribonuclease H-like"/>
    <property type="match status" value="1"/>
</dbReference>
<name>A0A9N9NCY5_9GLOM</name>
<dbReference type="AlphaFoldDB" id="A0A9N9NCY5"/>
<evidence type="ECO:0000313" key="2">
    <source>
        <dbReference type="EMBL" id="CAG8723539.1"/>
    </source>
</evidence>
<proteinExistence type="predicted"/>
<dbReference type="Gene3D" id="3.30.420.10">
    <property type="entry name" value="Ribonuclease H-like superfamily/Ribonuclease H"/>
    <property type="match status" value="1"/>
</dbReference>
<comment type="caution">
    <text evidence="2">The sequence shown here is derived from an EMBL/GenBank/DDBJ whole genome shotgun (WGS) entry which is preliminary data.</text>
</comment>
<sequence length="186" mass="21057">MGLAWLQSHQNSPMAFFSTALVSSFPSSSIPESAALFTALLTAPPNCKVRVYTDSAIITSQFNKLSFLKKQSPSFRPFLKINNSVFWSCLFEVISEHNLDVYLIKIKAHSNNLLNNKVDAIAKDALILPALQLNLTAAPQSFANCKNQPILIPIRHIVKEIFWHKHLQQILSLHVVNKYHLFFRIN</sequence>
<feature type="non-terminal residue" evidence="2">
    <location>
        <position position="186"/>
    </location>
</feature>
<organism evidence="2 3">
    <name type="scientific">Funneliformis caledonium</name>
    <dbReference type="NCBI Taxonomy" id="1117310"/>
    <lineage>
        <taxon>Eukaryota</taxon>
        <taxon>Fungi</taxon>
        <taxon>Fungi incertae sedis</taxon>
        <taxon>Mucoromycota</taxon>
        <taxon>Glomeromycotina</taxon>
        <taxon>Glomeromycetes</taxon>
        <taxon>Glomerales</taxon>
        <taxon>Glomeraceae</taxon>
        <taxon>Funneliformis</taxon>
    </lineage>
</organism>
<dbReference type="InterPro" id="IPR036397">
    <property type="entry name" value="RNaseH_sf"/>
</dbReference>
<accession>A0A9N9NCY5</accession>
<protein>
    <submittedName>
        <fullName evidence="2">10156_t:CDS:1</fullName>
    </submittedName>
</protein>
<dbReference type="GO" id="GO:0004523">
    <property type="term" value="F:RNA-DNA hybrid ribonuclease activity"/>
    <property type="evidence" value="ECO:0007669"/>
    <property type="project" value="InterPro"/>
</dbReference>
<evidence type="ECO:0000259" key="1">
    <source>
        <dbReference type="PROSITE" id="PS50879"/>
    </source>
</evidence>
<dbReference type="Pfam" id="PF00075">
    <property type="entry name" value="RNase_H"/>
    <property type="match status" value="1"/>
</dbReference>
<feature type="domain" description="RNase H type-1" evidence="1">
    <location>
        <begin position="1"/>
        <end position="127"/>
    </location>
</feature>
<dbReference type="InterPro" id="IPR002156">
    <property type="entry name" value="RNaseH_domain"/>
</dbReference>
<gene>
    <name evidence="2" type="ORF">FCALED_LOCUS14526</name>
</gene>
<dbReference type="EMBL" id="CAJVPQ010010661">
    <property type="protein sequence ID" value="CAG8723539.1"/>
    <property type="molecule type" value="Genomic_DNA"/>
</dbReference>
<dbReference type="Proteomes" id="UP000789570">
    <property type="component" value="Unassembled WGS sequence"/>
</dbReference>
<dbReference type="GO" id="GO:0003676">
    <property type="term" value="F:nucleic acid binding"/>
    <property type="evidence" value="ECO:0007669"/>
    <property type="project" value="InterPro"/>
</dbReference>
<dbReference type="InterPro" id="IPR012337">
    <property type="entry name" value="RNaseH-like_sf"/>
</dbReference>
<dbReference type="OrthoDB" id="2447560at2759"/>
<reference evidence="2" key="1">
    <citation type="submission" date="2021-06" db="EMBL/GenBank/DDBJ databases">
        <authorList>
            <person name="Kallberg Y."/>
            <person name="Tangrot J."/>
            <person name="Rosling A."/>
        </authorList>
    </citation>
    <scope>NUCLEOTIDE SEQUENCE</scope>
    <source>
        <strain evidence="2">UK204</strain>
    </source>
</reference>
<dbReference type="PROSITE" id="PS50879">
    <property type="entry name" value="RNASE_H_1"/>
    <property type="match status" value="1"/>
</dbReference>